<dbReference type="PROSITE" id="PS00445">
    <property type="entry name" value="FGGY_KINASES_2"/>
    <property type="match status" value="1"/>
</dbReference>
<evidence type="ECO:0000313" key="12">
    <source>
        <dbReference type="EMBL" id="MFC7404315.1"/>
    </source>
</evidence>
<keyword evidence="3 8" id="KW-0808">Transferase</keyword>
<dbReference type="InterPro" id="IPR006000">
    <property type="entry name" value="Xylulokinase"/>
</dbReference>
<evidence type="ECO:0000256" key="5">
    <source>
        <dbReference type="ARBA" id="ARBA00022777"/>
    </source>
</evidence>
<comment type="catalytic activity">
    <reaction evidence="9">
        <text>D-xylulose + ATP = D-xylulose 5-phosphate + ADP + H(+)</text>
        <dbReference type="Rhea" id="RHEA:10964"/>
        <dbReference type="ChEBI" id="CHEBI:15378"/>
        <dbReference type="ChEBI" id="CHEBI:17140"/>
        <dbReference type="ChEBI" id="CHEBI:30616"/>
        <dbReference type="ChEBI" id="CHEBI:57737"/>
        <dbReference type="ChEBI" id="CHEBI:456216"/>
        <dbReference type="EC" id="2.7.1.17"/>
    </reaction>
</comment>
<dbReference type="InterPro" id="IPR018484">
    <property type="entry name" value="FGGY_N"/>
</dbReference>
<dbReference type="EC" id="2.7.1.17" evidence="9"/>
<feature type="domain" description="Carbohydrate kinase FGGY C-terminal" evidence="11">
    <location>
        <begin position="255"/>
        <end position="445"/>
    </location>
</feature>
<evidence type="ECO:0000256" key="7">
    <source>
        <dbReference type="ARBA" id="ARBA00023277"/>
    </source>
</evidence>
<dbReference type="RefSeq" id="WP_382391586.1">
    <property type="nucleotide sequence ID" value="NZ_JBHTCQ010000001.1"/>
</dbReference>
<gene>
    <name evidence="9 12" type="primary">xylB</name>
    <name evidence="12" type="ORF">ACFQQL_04270</name>
</gene>
<accession>A0ABW2Q495</accession>
<dbReference type="Gene3D" id="3.30.420.40">
    <property type="match status" value="2"/>
</dbReference>
<dbReference type="InterPro" id="IPR018483">
    <property type="entry name" value="Carb_kinase_FGGY_CS"/>
</dbReference>
<keyword evidence="7 9" id="KW-0119">Carbohydrate metabolism</keyword>
<organism evidence="12 13">
    <name type="scientific">Georgenia alba</name>
    <dbReference type="NCBI Taxonomy" id="2233858"/>
    <lineage>
        <taxon>Bacteria</taxon>
        <taxon>Bacillati</taxon>
        <taxon>Actinomycetota</taxon>
        <taxon>Actinomycetes</taxon>
        <taxon>Micrococcales</taxon>
        <taxon>Bogoriellaceae</taxon>
        <taxon>Georgenia</taxon>
    </lineage>
</organism>
<name>A0ABW2Q495_9MICO</name>
<evidence type="ECO:0000256" key="6">
    <source>
        <dbReference type="ARBA" id="ARBA00022840"/>
    </source>
</evidence>
<evidence type="ECO:0000256" key="9">
    <source>
        <dbReference type="RuleBase" id="RU364073"/>
    </source>
</evidence>
<feature type="domain" description="Carbohydrate kinase FGGY N-terminal" evidence="10">
    <location>
        <begin position="1"/>
        <end position="245"/>
    </location>
</feature>
<keyword evidence="2 9" id="KW-0859">Xylose metabolism</keyword>
<dbReference type="Proteomes" id="UP001596455">
    <property type="component" value="Unassembled WGS sequence"/>
</dbReference>
<protein>
    <recommendedName>
        <fullName evidence="9">Xylulose kinase</fullName>
        <shortName evidence="9">Xylulokinase</shortName>
        <ecNumber evidence="9">2.7.1.17</ecNumber>
    </recommendedName>
</protein>
<proteinExistence type="inferred from homology"/>
<dbReference type="Pfam" id="PF02782">
    <property type="entry name" value="FGGY_C"/>
    <property type="match status" value="1"/>
</dbReference>
<dbReference type="InterPro" id="IPR043129">
    <property type="entry name" value="ATPase_NBD"/>
</dbReference>
<keyword evidence="6 9" id="KW-0067">ATP-binding</keyword>
<keyword evidence="4 9" id="KW-0547">Nucleotide-binding</keyword>
<dbReference type="InterPro" id="IPR000577">
    <property type="entry name" value="Carb_kinase_FGGY"/>
</dbReference>
<reference evidence="13" key="1">
    <citation type="journal article" date="2019" name="Int. J. Syst. Evol. Microbiol.">
        <title>The Global Catalogue of Microorganisms (GCM) 10K type strain sequencing project: providing services to taxonomists for standard genome sequencing and annotation.</title>
        <authorList>
            <consortium name="The Broad Institute Genomics Platform"/>
            <consortium name="The Broad Institute Genome Sequencing Center for Infectious Disease"/>
            <person name="Wu L."/>
            <person name="Ma J."/>
        </authorList>
    </citation>
    <scope>NUCLEOTIDE SEQUENCE [LARGE SCALE GENOMIC DNA]</scope>
    <source>
        <strain evidence="13">JCM 1490</strain>
    </source>
</reference>
<keyword evidence="13" id="KW-1185">Reference proteome</keyword>
<evidence type="ECO:0000256" key="8">
    <source>
        <dbReference type="RuleBase" id="RU003733"/>
    </source>
</evidence>
<dbReference type="PIRSF" id="PIRSF000538">
    <property type="entry name" value="GlpK"/>
    <property type="match status" value="1"/>
</dbReference>
<comment type="caution">
    <text evidence="12">The sequence shown here is derived from an EMBL/GenBank/DDBJ whole genome shotgun (WGS) entry which is preliminary data.</text>
</comment>
<dbReference type="InterPro" id="IPR050406">
    <property type="entry name" value="FGGY_Carb_Kinase"/>
</dbReference>
<dbReference type="GO" id="GO:0004856">
    <property type="term" value="F:D-xylulokinase activity"/>
    <property type="evidence" value="ECO:0007669"/>
    <property type="project" value="UniProtKB-EC"/>
</dbReference>
<dbReference type="EMBL" id="JBHTCQ010000001">
    <property type="protein sequence ID" value="MFC7404315.1"/>
    <property type="molecule type" value="Genomic_DNA"/>
</dbReference>
<comment type="similarity">
    <text evidence="1 8">Belongs to the FGGY kinase family.</text>
</comment>
<evidence type="ECO:0000256" key="3">
    <source>
        <dbReference type="ARBA" id="ARBA00022679"/>
    </source>
</evidence>
<evidence type="ECO:0000256" key="4">
    <source>
        <dbReference type="ARBA" id="ARBA00022741"/>
    </source>
</evidence>
<evidence type="ECO:0000256" key="1">
    <source>
        <dbReference type="ARBA" id="ARBA00009156"/>
    </source>
</evidence>
<keyword evidence="5 8" id="KW-0418">Kinase</keyword>
<dbReference type="InterPro" id="IPR018485">
    <property type="entry name" value="FGGY_C"/>
</dbReference>
<dbReference type="SUPFAM" id="SSF53067">
    <property type="entry name" value="Actin-like ATPase domain"/>
    <property type="match status" value="2"/>
</dbReference>
<dbReference type="CDD" id="cd07805">
    <property type="entry name" value="ASKHA_NBD_FGGY_CvXK-like"/>
    <property type="match status" value="1"/>
</dbReference>
<dbReference type="PANTHER" id="PTHR43095">
    <property type="entry name" value="SUGAR KINASE"/>
    <property type="match status" value="1"/>
</dbReference>
<dbReference type="Pfam" id="PF00370">
    <property type="entry name" value="FGGY_N"/>
    <property type="match status" value="1"/>
</dbReference>
<dbReference type="PANTHER" id="PTHR43095:SF5">
    <property type="entry name" value="XYLULOSE KINASE"/>
    <property type="match status" value="1"/>
</dbReference>
<evidence type="ECO:0000313" key="13">
    <source>
        <dbReference type="Proteomes" id="UP001596455"/>
    </source>
</evidence>
<sequence length="501" mass="53030">MLIAHDLGTTGNKASLHDATGRMLEHVTVGYPVHFADGGVAEQDPGDWFSAVVEATRELLRTSGVDGTSIGGMVVSGQMMGAVLLDERYEPVRPAIIWADTRAGRQARQIVERIGERTAYEILGHRVDPTYSVSKVMWVRDHEPETFREVRWFCLAKDFVVHRLTGRLATDPSDASSTNAYDQRTGTWSADILDAAGLDDAIFPEIVASTEVVGTLTADAAAATGLPPSTPVVMGGGDGPIAAVGAGVVAPSDGAYVCLGTSSWISFAAEAPVLDPELRTFTFDHVVPGHYVPTATMQAAGASVTWINEVLSAEPSAASLEALVAAADTGDAATGGLYFLPYLLGERAPRWDAQARGAFVGLGRHHGRPHLVRAVLEGVAFNLAVCLEAFRQGGTVIDRVDAVGGGAASDAWLQIMADVWGVPVARRTVVEEANSLGAAVVAAVGLGLVDGFGAARDLSEVTAEFLPDGERHEAYRARLARFDEAYDRLAPWFRGEQTPQS</sequence>
<evidence type="ECO:0000259" key="11">
    <source>
        <dbReference type="Pfam" id="PF02782"/>
    </source>
</evidence>
<evidence type="ECO:0000259" key="10">
    <source>
        <dbReference type="Pfam" id="PF00370"/>
    </source>
</evidence>
<evidence type="ECO:0000256" key="2">
    <source>
        <dbReference type="ARBA" id="ARBA00022629"/>
    </source>
</evidence>
<dbReference type="NCBIfam" id="TIGR01312">
    <property type="entry name" value="XylB"/>
    <property type="match status" value="1"/>
</dbReference>